<name>A0A5B0L475_9PROT</name>
<reference evidence="1 2" key="1">
    <citation type="submission" date="2019-07" db="EMBL/GenBank/DDBJ databases">
        <title>Genome sequencing of the stress-tolerant strain Azospirillum brasilense Az19.</title>
        <authorList>
            <person name="Maroniche G.A."/>
            <person name="Garcia J.E."/>
            <person name="Pagnussat L."/>
            <person name="Amenta M."/>
            <person name="Creus C.M."/>
        </authorList>
    </citation>
    <scope>NUCLEOTIDE SEQUENCE [LARGE SCALE GENOMIC DNA]</scope>
    <source>
        <strain evidence="1 2">Az19</strain>
    </source>
</reference>
<comment type="caution">
    <text evidence="1">The sequence shown here is derived from an EMBL/GenBank/DDBJ whole genome shotgun (WGS) entry which is preliminary data.</text>
</comment>
<dbReference type="EMBL" id="VEWN01000001">
    <property type="protein sequence ID" value="KAA1058458.1"/>
    <property type="molecule type" value="Genomic_DNA"/>
</dbReference>
<protein>
    <submittedName>
        <fullName evidence="1">Uncharacterized protein</fullName>
    </submittedName>
</protein>
<sequence>MDWIDVTRSCRSTGTLCMAGWLGDRWLRSAWMSRVGLIASVFLVRKP</sequence>
<dbReference type="AlphaFoldDB" id="A0A5B0L475"/>
<gene>
    <name evidence="1" type="ORF">FH063_000658</name>
</gene>
<evidence type="ECO:0000313" key="1">
    <source>
        <dbReference type="EMBL" id="KAA1058458.1"/>
    </source>
</evidence>
<accession>A0A5B0L475</accession>
<proteinExistence type="predicted"/>
<dbReference type="Proteomes" id="UP000325333">
    <property type="component" value="Unassembled WGS sequence"/>
</dbReference>
<organism evidence="1 2">
    <name type="scientific">Azospirillum argentinense</name>
    <dbReference type="NCBI Taxonomy" id="2970906"/>
    <lineage>
        <taxon>Bacteria</taxon>
        <taxon>Pseudomonadati</taxon>
        <taxon>Pseudomonadota</taxon>
        <taxon>Alphaproteobacteria</taxon>
        <taxon>Rhodospirillales</taxon>
        <taxon>Azospirillaceae</taxon>
        <taxon>Azospirillum</taxon>
    </lineage>
</organism>
<evidence type="ECO:0000313" key="2">
    <source>
        <dbReference type="Proteomes" id="UP000325333"/>
    </source>
</evidence>